<feature type="transmembrane region" description="Helical" evidence="1">
    <location>
        <begin position="20"/>
        <end position="44"/>
    </location>
</feature>
<keyword evidence="3" id="KW-1185">Reference proteome</keyword>
<keyword evidence="1" id="KW-0812">Transmembrane</keyword>
<dbReference type="RefSeq" id="WP_310918120.1">
    <property type="nucleotide sequence ID" value="NZ_JAMQON010000001.1"/>
</dbReference>
<gene>
    <name evidence="2" type="ORF">NDI56_03910</name>
</gene>
<proteinExistence type="predicted"/>
<evidence type="ECO:0000313" key="2">
    <source>
        <dbReference type="EMBL" id="MDS0258556.1"/>
    </source>
</evidence>
<keyword evidence="1" id="KW-0472">Membrane</keyword>
<evidence type="ECO:0000256" key="1">
    <source>
        <dbReference type="SAM" id="Phobius"/>
    </source>
</evidence>
<evidence type="ECO:0000313" key="3">
    <source>
        <dbReference type="Proteomes" id="UP001259659"/>
    </source>
</evidence>
<accession>A0ABU2F9R9</accession>
<protein>
    <submittedName>
        <fullName evidence="2">Uncharacterized protein</fullName>
    </submittedName>
</protein>
<name>A0ABU2F9R9_9EURY</name>
<reference evidence="2 3" key="1">
    <citation type="submission" date="2022-06" db="EMBL/GenBank/DDBJ databases">
        <title>Haloarcula sp. a new haloarchaeum isolate from saline soil.</title>
        <authorList>
            <person name="Strakova D."/>
            <person name="Galisteo C."/>
            <person name="Sanchez-Porro C."/>
            <person name="Ventosa A."/>
        </authorList>
    </citation>
    <scope>NUCLEOTIDE SEQUENCE [LARGE SCALE GENOMIC DNA]</scope>
    <source>
        <strain evidence="2 3">S1CR25-12</strain>
    </source>
</reference>
<organism evidence="2 3">
    <name type="scientific">Haloarcula saliterrae</name>
    <dbReference type="NCBI Taxonomy" id="2950534"/>
    <lineage>
        <taxon>Archaea</taxon>
        <taxon>Methanobacteriati</taxon>
        <taxon>Methanobacteriota</taxon>
        <taxon>Stenosarchaea group</taxon>
        <taxon>Halobacteria</taxon>
        <taxon>Halobacteriales</taxon>
        <taxon>Haloarculaceae</taxon>
        <taxon>Haloarcula</taxon>
    </lineage>
</organism>
<dbReference type="EMBL" id="JAMQON010000001">
    <property type="protein sequence ID" value="MDS0258556.1"/>
    <property type="molecule type" value="Genomic_DNA"/>
</dbReference>
<sequence length="54" mass="5855">MERPGSDDLDVDMLVDDRAAVKLTLGILAERLLALCVVGLLSLVEQFAIRMVAV</sequence>
<comment type="caution">
    <text evidence="2">The sequence shown here is derived from an EMBL/GenBank/DDBJ whole genome shotgun (WGS) entry which is preliminary data.</text>
</comment>
<dbReference type="Proteomes" id="UP001259659">
    <property type="component" value="Unassembled WGS sequence"/>
</dbReference>
<keyword evidence="1" id="KW-1133">Transmembrane helix</keyword>